<dbReference type="InterPro" id="IPR012495">
    <property type="entry name" value="TadE-like_dom"/>
</dbReference>
<evidence type="ECO:0000313" key="4">
    <source>
        <dbReference type="Proteomes" id="UP000199331"/>
    </source>
</evidence>
<dbReference type="OrthoDB" id="7570052at2"/>
<gene>
    <name evidence="3" type="ORF">SAMN04488060_2665</name>
</gene>
<feature type="transmembrane region" description="Helical" evidence="1">
    <location>
        <begin position="12"/>
        <end position="35"/>
    </location>
</feature>
<dbReference type="EMBL" id="FOWZ01000004">
    <property type="protein sequence ID" value="SFP37966.1"/>
    <property type="molecule type" value="Genomic_DNA"/>
</dbReference>
<keyword evidence="4" id="KW-1185">Reference proteome</keyword>
<reference evidence="4" key="1">
    <citation type="submission" date="2016-10" db="EMBL/GenBank/DDBJ databases">
        <authorList>
            <person name="Varghese N."/>
            <person name="Submissions S."/>
        </authorList>
    </citation>
    <scope>NUCLEOTIDE SEQUENCE [LARGE SCALE GENOMIC DNA]</scope>
    <source>
        <strain evidence="4">CGMCC 1.7715</strain>
    </source>
</reference>
<accession>A0A1I5PWI3</accession>
<evidence type="ECO:0000259" key="2">
    <source>
        <dbReference type="Pfam" id="PF07811"/>
    </source>
</evidence>
<dbReference type="Pfam" id="PF07811">
    <property type="entry name" value="TadE"/>
    <property type="match status" value="1"/>
</dbReference>
<evidence type="ECO:0000313" key="3">
    <source>
        <dbReference type="EMBL" id="SFP37966.1"/>
    </source>
</evidence>
<dbReference type="Proteomes" id="UP000199331">
    <property type="component" value="Unassembled WGS sequence"/>
</dbReference>
<keyword evidence="1" id="KW-0472">Membrane</keyword>
<name>A0A1I5PWI3_9SPHN</name>
<dbReference type="RefSeq" id="WP_090482707.1">
    <property type="nucleotide sequence ID" value="NZ_FOWZ01000004.1"/>
</dbReference>
<sequence>MLFHFFRKLRDDISGVGFVELALTAPLLALMFLGMTDLSIIVASRIDLEQAAQRTTDLALAKRPTSTDTSYLVAEAMAASGRPASDVTVTYILECNGTVMSSFNDTCAAGEVPKRFVSVSIVEPVATGFNWRGLAGMFTGEVAAYEGTTVTGDSIVRLQ</sequence>
<feature type="domain" description="TadE-like" evidence="2">
    <location>
        <begin position="15"/>
        <end position="54"/>
    </location>
</feature>
<proteinExistence type="predicted"/>
<keyword evidence="1" id="KW-0812">Transmembrane</keyword>
<organism evidence="3 4">
    <name type="scientific">Qipengyuania nanhaisediminis</name>
    <dbReference type="NCBI Taxonomy" id="604088"/>
    <lineage>
        <taxon>Bacteria</taxon>
        <taxon>Pseudomonadati</taxon>
        <taxon>Pseudomonadota</taxon>
        <taxon>Alphaproteobacteria</taxon>
        <taxon>Sphingomonadales</taxon>
        <taxon>Erythrobacteraceae</taxon>
        <taxon>Qipengyuania</taxon>
    </lineage>
</organism>
<dbReference type="STRING" id="604088.SAMN04488060_2665"/>
<keyword evidence="1" id="KW-1133">Transmembrane helix</keyword>
<dbReference type="AlphaFoldDB" id="A0A1I5PWI3"/>
<evidence type="ECO:0000256" key="1">
    <source>
        <dbReference type="SAM" id="Phobius"/>
    </source>
</evidence>
<protein>
    <submittedName>
        <fullName evidence="3">TadE-like protein</fullName>
    </submittedName>
</protein>